<feature type="transmembrane region" description="Helical" evidence="6">
    <location>
        <begin position="196"/>
        <end position="213"/>
    </location>
</feature>
<evidence type="ECO:0000256" key="3">
    <source>
        <dbReference type="ARBA" id="ARBA00022989"/>
    </source>
</evidence>
<dbReference type="PANTHER" id="PTHR23514">
    <property type="entry name" value="BYPASS OF STOP CODON PROTEIN 6"/>
    <property type="match status" value="1"/>
</dbReference>
<dbReference type="CDD" id="cd17393">
    <property type="entry name" value="MFS_MosC_like"/>
    <property type="match status" value="1"/>
</dbReference>
<evidence type="ECO:0000256" key="4">
    <source>
        <dbReference type="ARBA" id="ARBA00023136"/>
    </source>
</evidence>
<evidence type="ECO:0000256" key="6">
    <source>
        <dbReference type="SAM" id="Phobius"/>
    </source>
</evidence>
<dbReference type="InterPro" id="IPR036259">
    <property type="entry name" value="MFS_trans_sf"/>
</dbReference>
<proteinExistence type="predicted"/>
<dbReference type="RefSeq" id="WP_083343910.1">
    <property type="nucleotide sequence ID" value="NZ_LT629690.1"/>
</dbReference>
<gene>
    <name evidence="8" type="ORF">SAMN05444167_0678</name>
</gene>
<organism evidence="8 9">
    <name type="scientific">Terriglobus roseus</name>
    <dbReference type="NCBI Taxonomy" id="392734"/>
    <lineage>
        <taxon>Bacteria</taxon>
        <taxon>Pseudomonadati</taxon>
        <taxon>Acidobacteriota</taxon>
        <taxon>Terriglobia</taxon>
        <taxon>Terriglobales</taxon>
        <taxon>Acidobacteriaceae</taxon>
        <taxon>Terriglobus</taxon>
    </lineage>
</organism>
<feature type="transmembrane region" description="Helical" evidence="6">
    <location>
        <begin position="351"/>
        <end position="372"/>
    </location>
</feature>
<protein>
    <submittedName>
        <fullName evidence="8">Fucose permease</fullName>
    </submittedName>
</protein>
<evidence type="ECO:0000256" key="5">
    <source>
        <dbReference type="SAM" id="MobiDB-lite"/>
    </source>
</evidence>
<dbReference type="InterPro" id="IPR051788">
    <property type="entry name" value="MFS_Transporter"/>
</dbReference>
<reference evidence="8 9" key="1">
    <citation type="submission" date="2016-10" db="EMBL/GenBank/DDBJ databases">
        <authorList>
            <person name="de Groot N.N."/>
        </authorList>
    </citation>
    <scope>NUCLEOTIDE SEQUENCE [LARGE SCALE GENOMIC DNA]</scope>
    <source>
        <strain evidence="8 9">GAS232</strain>
    </source>
</reference>
<feature type="transmembrane region" description="Helical" evidence="6">
    <location>
        <begin position="321"/>
        <end position="345"/>
    </location>
</feature>
<dbReference type="Proteomes" id="UP000182427">
    <property type="component" value="Chromosome I"/>
</dbReference>
<feature type="compositionally biased region" description="Polar residues" evidence="5">
    <location>
        <begin position="382"/>
        <end position="398"/>
    </location>
</feature>
<comment type="subcellular location">
    <subcellularLocation>
        <location evidence="1">Membrane</location>
        <topology evidence="1">Multi-pass membrane protein</topology>
    </subcellularLocation>
</comment>
<dbReference type="InterPro" id="IPR011701">
    <property type="entry name" value="MFS"/>
</dbReference>
<keyword evidence="4 6" id="KW-0472">Membrane</keyword>
<feature type="transmembrane region" description="Helical" evidence="6">
    <location>
        <begin position="155"/>
        <end position="176"/>
    </location>
</feature>
<feature type="transmembrane region" description="Helical" evidence="6">
    <location>
        <begin position="70"/>
        <end position="89"/>
    </location>
</feature>
<dbReference type="InterPro" id="IPR020846">
    <property type="entry name" value="MFS_dom"/>
</dbReference>
<dbReference type="EMBL" id="LT629690">
    <property type="protein sequence ID" value="SDE86854.1"/>
    <property type="molecule type" value="Genomic_DNA"/>
</dbReference>
<feature type="transmembrane region" description="Helical" evidence="6">
    <location>
        <begin position="289"/>
        <end position="309"/>
    </location>
</feature>
<feature type="domain" description="Major facilitator superfamily (MFS) profile" evidence="7">
    <location>
        <begin position="199"/>
        <end position="398"/>
    </location>
</feature>
<evidence type="ECO:0000313" key="9">
    <source>
        <dbReference type="Proteomes" id="UP000182427"/>
    </source>
</evidence>
<feature type="transmembrane region" description="Helical" evidence="6">
    <location>
        <begin position="40"/>
        <end position="63"/>
    </location>
</feature>
<name>A0A1G7GFF2_9BACT</name>
<dbReference type="PROSITE" id="PS50850">
    <property type="entry name" value="MFS"/>
    <property type="match status" value="1"/>
</dbReference>
<dbReference type="Gene3D" id="1.20.1250.20">
    <property type="entry name" value="MFS general substrate transporter like domains"/>
    <property type="match status" value="2"/>
</dbReference>
<sequence>MSRTAKWAIASLFLADGIGFGVWAAHVPVIQTNLHLDTAGLSFILLSLVAGSILSMPLAGFFITKFSSRATVRVAAACYILAIALLAAFKSHWAFMLGAGLFGASKGALDVSVNAQALAVEAHEQRSCINFCQGCWSVGGLFGSGISSVLLHHHFTASTDLFLCAAVLFLVCLPSFKGGLVADPFSPKQESGGSRFDPYLIKLAILAFFGLFAEGSVGDWAAVYLHLNIGTTLSWAAAGYAGYAICMAASRFTGGWLLARFSEANVLFGSGVLVAIGFSTFLLAPTWPLGFAGLGLTGVGMANIVPIVIKASERSTRMSAGAAISMVSTVGYFGLLAGPPLIGWVAHATTLRFALILIITAGLIVAAGPRFTKFSTEESSERTANPARSNQQEANLVS</sequence>
<feature type="transmembrane region" description="Helical" evidence="6">
    <location>
        <begin position="264"/>
        <end position="283"/>
    </location>
</feature>
<feature type="transmembrane region" description="Helical" evidence="6">
    <location>
        <begin position="233"/>
        <end position="252"/>
    </location>
</feature>
<dbReference type="Pfam" id="PF07690">
    <property type="entry name" value="MFS_1"/>
    <property type="match status" value="1"/>
</dbReference>
<evidence type="ECO:0000256" key="1">
    <source>
        <dbReference type="ARBA" id="ARBA00004141"/>
    </source>
</evidence>
<evidence type="ECO:0000259" key="7">
    <source>
        <dbReference type="PROSITE" id="PS50850"/>
    </source>
</evidence>
<keyword evidence="3 6" id="KW-1133">Transmembrane helix</keyword>
<dbReference type="AlphaFoldDB" id="A0A1G7GFF2"/>
<dbReference type="PANTHER" id="PTHR23514:SF13">
    <property type="entry name" value="INNER MEMBRANE PROTEIN YBJJ"/>
    <property type="match status" value="1"/>
</dbReference>
<evidence type="ECO:0000313" key="8">
    <source>
        <dbReference type="EMBL" id="SDE86854.1"/>
    </source>
</evidence>
<accession>A0A1G7GFF2</accession>
<keyword evidence="2 6" id="KW-0812">Transmembrane</keyword>
<dbReference type="OrthoDB" id="9809599at2"/>
<keyword evidence="9" id="KW-1185">Reference proteome</keyword>
<feature type="region of interest" description="Disordered" evidence="5">
    <location>
        <begin position="375"/>
        <end position="398"/>
    </location>
</feature>
<dbReference type="SUPFAM" id="SSF103473">
    <property type="entry name" value="MFS general substrate transporter"/>
    <property type="match status" value="1"/>
</dbReference>
<dbReference type="GO" id="GO:0016020">
    <property type="term" value="C:membrane"/>
    <property type="evidence" value="ECO:0007669"/>
    <property type="project" value="UniProtKB-SubCell"/>
</dbReference>
<dbReference type="GO" id="GO:0022857">
    <property type="term" value="F:transmembrane transporter activity"/>
    <property type="evidence" value="ECO:0007669"/>
    <property type="project" value="InterPro"/>
</dbReference>
<evidence type="ECO:0000256" key="2">
    <source>
        <dbReference type="ARBA" id="ARBA00022692"/>
    </source>
</evidence>